<feature type="non-terminal residue" evidence="2">
    <location>
        <position position="125"/>
    </location>
</feature>
<keyword evidence="1" id="KW-1133">Transmembrane helix</keyword>
<keyword evidence="1" id="KW-0812">Transmembrane</keyword>
<accession>A0A820GT93</accession>
<organism evidence="2 3">
    <name type="scientific">Rotaria sordida</name>
    <dbReference type="NCBI Taxonomy" id="392033"/>
    <lineage>
        <taxon>Eukaryota</taxon>
        <taxon>Metazoa</taxon>
        <taxon>Spiralia</taxon>
        <taxon>Gnathifera</taxon>
        <taxon>Rotifera</taxon>
        <taxon>Eurotatoria</taxon>
        <taxon>Bdelloidea</taxon>
        <taxon>Philodinida</taxon>
        <taxon>Philodinidae</taxon>
        <taxon>Rotaria</taxon>
    </lineage>
</organism>
<protein>
    <submittedName>
        <fullName evidence="2">Uncharacterized protein</fullName>
    </submittedName>
</protein>
<evidence type="ECO:0000313" key="3">
    <source>
        <dbReference type="Proteomes" id="UP000663823"/>
    </source>
</evidence>
<name>A0A820GT93_9BILA</name>
<reference evidence="2" key="1">
    <citation type="submission" date="2021-02" db="EMBL/GenBank/DDBJ databases">
        <authorList>
            <person name="Nowell W R."/>
        </authorList>
    </citation>
    <scope>NUCLEOTIDE SEQUENCE</scope>
</reference>
<dbReference type="AlphaFoldDB" id="A0A820GT93"/>
<gene>
    <name evidence="2" type="ORF">OTI717_LOCUS41407</name>
</gene>
<evidence type="ECO:0000256" key="1">
    <source>
        <dbReference type="SAM" id="Phobius"/>
    </source>
</evidence>
<evidence type="ECO:0000313" key="2">
    <source>
        <dbReference type="EMBL" id="CAF4280453.1"/>
    </source>
</evidence>
<dbReference type="EMBL" id="CAJOAX010040780">
    <property type="protein sequence ID" value="CAF4280453.1"/>
    <property type="molecule type" value="Genomic_DNA"/>
</dbReference>
<comment type="caution">
    <text evidence="2">The sequence shown here is derived from an EMBL/GenBank/DDBJ whole genome shotgun (WGS) entry which is preliminary data.</text>
</comment>
<keyword evidence="1" id="KW-0472">Membrane</keyword>
<dbReference type="Proteomes" id="UP000663823">
    <property type="component" value="Unassembled WGS sequence"/>
</dbReference>
<sequence length="125" mass="14336">MVTPMIKNYGPILLLFICVMLGILIDQIFIREAFLPKSTCALYTLSIKNPIEISFQVSPNVQIINLSQPINADFECINTKKLLNFINTTMCLHETKNDRFVSNSFRGTNSIWEEEGVRRILQLLI</sequence>
<feature type="transmembrane region" description="Helical" evidence="1">
    <location>
        <begin position="12"/>
        <end position="30"/>
    </location>
</feature>
<proteinExistence type="predicted"/>